<dbReference type="Pfam" id="PF00534">
    <property type="entry name" value="Glycos_transf_1"/>
    <property type="match status" value="1"/>
</dbReference>
<dbReference type="PANTHER" id="PTHR46401:SF2">
    <property type="entry name" value="GLYCOSYLTRANSFERASE WBBK-RELATED"/>
    <property type="match status" value="1"/>
</dbReference>
<accession>A0A8J3K0X8</accession>
<evidence type="ECO:0000259" key="4">
    <source>
        <dbReference type="Pfam" id="PF13439"/>
    </source>
</evidence>
<evidence type="ECO:0000313" key="6">
    <source>
        <dbReference type="Proteomes" id="UP000619293"/>
    </source>
</evidence>
<evidence type="ECO:0000256" key="2">
    <source>
        <dbReference type="ARBA" id="ARBA00022679"/>
    </source>
</evidence>
<gene>
    <name evidence="5" type="ORF">Cch02nite_81150</name>
</gene>
<evidence type="ECO:0000259" key="3">
    <source>
        <dbReference type="Pfam" id="PF00534"/>
    </source>
</evidence>
<feature type="domain" description="Glycosyl transferase family 1" evidence="3">
    <location>
        <begin position="196"/>
        <end position="349"/>
    </location>
</feature>
<protein>
    <submittedName>
        <fullName evidence="5">Glycosyl transferase family 1</fullName>
    </submittedName>
</protein>
<proteinExistence type="predicted"/>
<dbReference type="Gene3D" id="3.40.50.2000">
    <property type="entry name" value="Glycogen Phosphorylase B"/>
    <property type="match status" value="2"/>
</dbReference>
<dbReference type="InterPro" id="IPR028098">
    <property type="entry name" value="Glyco_trans_4-like_N"/>
</dbReference>
<dbReference type="GO" id="GO:0016757">
    <property type="term" value="F:glycosyltransferase activity"/>
    <property type="evidence" value="ECO:0007669"/>
    <property type="project" value="UniProtKB-KW"/>
</dbReference>
<dbReference type="EMBL" id="BONG01000110">
    <property type="protein sequence ID" value="GIF94671.1"/>
    <property type="molecule type" value="Genomic_DNA"/>
</dbReference>
<evidence type="ECO:0000313" key="5">
    <source>
        <dbReference type="EMBL" id="GIF94671.1"/>
    </source>
</evidence>
<comment type="caution">
    <text evidence="5">The sequence shown here is derived from an EMBL/GenBank/DDBJ whole genome shotgun (WGS) entry which is preliminary data.</text>
</comment>
<dbReference type="Pfam" id="PF13439">
    <property type="entry name" value="Glyco_transf_4"/>
    <property type="match status" value="1"/>
</dbReference>
<dbReference type="PANTHER" id="PTHR46401">
    <property type="entry name" value="GLYCOSYLTRANSFERASE WBBK-RELATED"/>
    <property type="match status" value="1"/>
</dbReference>
<feature type="domain" description="Glycosyltransferase subfamily 4-like N-terminal" evidence="4">
    <location>
        <begin position="13"/>
        <end position="170"/>
    </location>
</feature>
<sequence>MKIVIDGRMLSWTGIGRYTLSLLEGLQSVDQHNDYVVLVRPSDWSTWKPEARNFTRVECDIDPYSVAEQTALPRVLKRLSPDVVHLLTPNAAALYRGPKVVTVHDLTLLDYDTSRGSRVKRLSTKLKRIPFRWILARQIATATRIVTVTDYIKQQLVQRFKIDPAIISPIWLAADSEHLAAAADESLPDLGAVETCLLYVGNYYAYKNVRTVVDALGVVAQSHPGVHLVLAGNANEFKADLLSQAQELGLADRVIMPGFVTDGQLKWLYRRSKIFVNPSLSEGFGLQGLEAMSQGLPVIAARASCLPEVYGDAAVYFEPLSSTDLAHRILALLRQPELLDELSDKGRKRIEMFSWRKTAEATHRLYMDVGQGQR</sequence>
<name>A0A8J3K0X8_9ACTN</name>
<dbReference type="Proteomes" id="UP000619293">
    <property type="component" value="Unassembled WGS sequence"/>
</dbReference>
<dbReference type="InterPro" id="IPR001296">
    <property type="entry name" value="Glyco_trans_1"/>
</dbReference>
<keyword evidence="2 5" id="KW-0808">Transferase</keyword>
<reference evidence="5 6" key="1">
    <citation type="submission" date="2021-01" db="EMBL/GenBank/DDBJ databases">
        <title>Whole genome shotgun sequence of Catellatospora chokoriensis NBRC 107358.</title>
        <authorList>
            <person name="Komaki H."/>
            <person name="Tamura T."/>
        </authorList>
    </citation>
    <scope>NUCLEOTIDE SEQUENCE [LARGE SCALE GENOMIC DNA]</scope>
    <source>
        <strain evidence="5 6">NBRC 107358</strain>
    </source>
</reference>
<dbReference type="RefSeq" id="WP_191844568.1">
    <property type="nucleotide sequence ID" value="NZ_BAAALB010000065.1"/>
</dbReference>
<keyword evidence="1" id="KW-0328">Glycosyltransferase</keyword>
<organism evidence="5 6">
    <name type="scientific">Catellatospora chokoriensis</name>
    <dbReference type="NCBI Taxonomy" id="310353"/>
    <lineage>
        <taxon>Bacteria</taxon>
        <taxon>Bacillati</taxon>
        <taxon>Actinomycetota</taxon>
        <taxon>Actinomycetes</taxon>
        <taxon>Micromonosporales</taxon>
        <taxon>Micromonosporaceae</taxon>
        <taxon>Catellatospora</taxon>
    </lineage>
</organism>
<dbReference type="CDD" id="cd03809">
    <property type="entry name" value="GT4_MtfB-like"/>
    <property type="match status" value="1"/>
</dbReference>
<dbReference type="AlphaFoldDB" id="A0A8J3K0X8"/>
<evidence type="ECO:0000256" key="1">
    <source>
        <dbReference type="ARBA" id="ARBA00022676"/>
    </source>
</evidence>
<dbReference type="GO" id="GO:0009103">
    <property type="term" value="P:lipopolysaccharide biosynthetic process"/>
    <property type="evidence" value="ECO:0007669"/>
    <property type="project" value="TreeGrafter"/>
</dbReference>
<dbReference type="SUPFAM" id="SSF53756">
    <property type="entry name" value="UDP-Glycosyltransferase/glycogen phosphorylase"/>
    <property type="match status" value="1"/>
</dbReference>
<keyword evidence="6" id="KW-1185">Reference proteome</keyword>